<dbReference type="EMBL" id="CM004400">
    <property type="protein sequence ID" value="OAY31916.1"/>
    <property type="molecule type" value="Genomic_DNA"/>
</dbReference>
<dbReference type="Gramene" id="Manes.14G152000.1.v8.1">
    <property type="protein sequence ID" value="Manes.14G152000.1.v8.1.CDS"/>
    <property type="gene ID" value="Manes.14G152000.v8.1"/>
</dbReference>
<evidence type="ECO:0000256" key="1">
    <source>
        <dbReference type="ARBA" id="ARBA00004651"/>
    </source>
</evidence>
<evidence type="ECO:0000256" key="7">
    <source>
        <dbReference type="ARBA" id="ARBA00023136"/>
    </source>
</evidence>
<evidence type="ECO:0000256" key="4">
    <source>
        <dbReference type="ARBA" id="ARBA00022475"/>
    </source>
</evidence>
<dbReference type="PANTHER" id="PTHR33573">
    <property type="entry name" value="CASP-LIKE PROTEIN 4A4"/>
    <property type="match status" value="1"/>
</dbReference>
<name>A0A2C9UM15_MANES</name>
<evidence type="ECO:0000256" key="2">
    <source>
        <dbReference type="ARBA" id="ARBA00007651"/>
    </source>
</evidence>
<gene>
    <name evidence="10" type="ORF">MANES_14G152000v8</name>
</gene>
<keyword evidence="11" id="KW-1185">Reference proteome</keyword>
<sequence length="182" mass="20583">MELGTPKIQNFLRLCSILLLILAACLVGFDSQTKSIVYLEKKVSYKVLQAFPTLVYVDAVAAAYNLLQLISRISFLSEYKGSFKSSYRYVYWCCYLVDQIAVYITFAASSAALEQSVLVLTGAEALYWMKWCNKFTRFCFQIGGALFCNYAACALMAFISSISAFNLFRLYSPKHFLVLKTT</sequence>
<accession>A0A2C9UM15</accession>
<feature type="transmembrane region" description="Helical" evidence="8">
    <location>
        <begin position="150"/>
        <end position="171"/>
    </location>
</feature>
<proteinExistence type="inferred from homology"/>
<evidence type="ECO:0000256" key="8">
    <source>
        <dbReference type="RuleBase" id="RU361233"/>
    </source>
</evidence>
<evidence type="ECO:0000259" key="9">
    <source>
        <dbReference type="Pfam" id="PF04535"/>
    </source>
</evidence>
<dbReference type="GO" id="GO:0005886">
    <property type="term" value="C:plasma membrane"/>
    <property type="evidence" value="ECO:0007669"/>
    <property type="project" value="UniProtKB-SubCell"/>
</dbReference>
<keyword evidence="4 8" id="KW-1003">Cell membrane</keyword>
<dbReference type="STRING" id="3983.A0A2C9UM15"/>
<keyword evidence="5 8" id="KW-0812">Transmembrane</keyword>
<dbReference type="PANTHER" id="PTHR33573:SF30">
    <property type="entry name" value="CASP-LIKE PROTEIN 2C1-RELATED"/>
    <property type="match status" value="1"/>
</dbReference>
<dbReference type="OrthoDB" id="689315at2759"/>
<feature type="transmembrane region" description="Helical" evidence="8">
    <location>
        <begin position="88"/>
        <end position="106"/>
    </location>
</feature>
<keyword evidence="6 8" id="KW-1133">Transmembrane helix</keyword>
<dbReference type="Pfam" id="PF04535">
    <property type="entry name" value="CASP_dom"/>
    <property type="match status" value="1"/>
</dbReference>
<keyword evidence="7 8" id="KW-0472">Membrane</keyword>
<dbReference type="InterPro" id="IPR006702">
    <property type="entry name" value="CASP_dom"/>
</dbReference>
<evidence type="ECO:0000313" key="11">
    <source>
        <dbReference type="Proteomes" id="UP000091857"/>
    </source>
</evidence>
<feature type="transmembrane region" description="Helical" evidence="8">
    <location>
        <begin position="49"/>
        <end position="67"/>
    </location>
</feature>
<evidence type="ECO:0000256" key="5">
    <source>
        <dbReference type="ARBA" id="ARBA00022692"/>
    </source>
</evidence>
<organism evidence="10 11">
    <name type="scientific">Manihot esculenta</name>
    <name type="common">Cassava</name>
    <name type="synonym">Jatropha manihot</name>
    <dbReference type="NCBI Taxonomy" id="3983"/>
    <lineage>
        <taxon>Eukaryota</taxon>
        <taxon>Viridiplantae</taxon>
        <taxon>Streptophyta</taxon>
        <taxon>Embryophyta</taxon>
        <taxon>Tracheophyta</taxon>
        <taxon>Spermatophyta</taxon>
        <taxon>Magnoliopsida</taxon>
        <taxon>eudicotyledons</taxon>
        <taxon>Gunneridae</taxon>
        <taxon>Pentapetalae</taxon>
        <taxon>rosids</taxon>
        <taxon>fabids</taxon>
        <taxon>Malpighiales</taxon>
        <taxon>Euphorbiaceae</taxon>
        <taxon>Crotonoideae</taxon>
        <taxon>Manihoteae</taxon>
        <taxon>Manihot</taxon>
    </lineage>
</organism>
<comment type="caution">
    <text evidence="10">The sequence shown here is derived from an EMBL/GenBank/DDBJ whole genome shotgun (WGS) entry which is preliminary data.</text>
</comment>
<comment type="subunit">
    <text evidence="3 8">Homodimer and heterodimers.</text>
</comment>
<dbReference type="AlphaFoldDB" id="A0A2C9UM15"/>
<reference evidence="11" key="1">
    <citation type="journal article" date="2016" name="Nat. Biotechnol.">
        <title>Sequencing wild and cultivated cassava and related species reveals extensive interspecific hybridization and genetic diversity.</title>
        <authorList>
            <person name="Bredeson J.V."/>
            <person name="Lyons J.B."/>
            <person name="Prochnik S.E."/>
            <person name="Wu G.A."/>
            <person name="Ha C.M."/>
            <person name="Edsinger-Gonzales E."/>
            <person name="Grimwood J."/>
            <person name="Schmutz J."/>
            <person name="Rabbi I.Y."/>
            <person name="Egesi C."/>
            <person name="Nauluvula P."/>
            <person name="Lebot V."/>
            <person name="Ndunguru J."/>
            <person name="Mkamilo G."/>
            <person name="Bart R.S."/>
            <person name="Setter T.L."/>
            <person name="Gleadow R.M."/>
            <person name="Kulakow P."/>
            <person name="Ferguson M.E."/>
            <person name="Rounsley S."/>
            <person name="Rokhsar D.S."/>
        </authorList>
    </citation>
    <scope>NUCLEOTIDE SEQUENCE [LARGE SCALE GENOMIC DNA]</scope>
    <source>
        <strain evidence="11">cv. AM560-2</strain>
    </source>
</reference>
<comment type="similarity">
    <text evidence="2 8">Belongs to the Casparian strip membrane proteins (CASP) family.</text>
</comment>
<protein>
    <recommendedName>
        <fullName evidence="8">CASP-like protein</fullName>
    </recommendedName>
</protein>
<evidence type="ECO:0000313" key="10">
    <source>
        <dbReference type="EMBL" id="OAY31916.1"/>
    </source>
</evidence>
<dbReference type="NCBIfam" id="TIGR01569">
    <property type="entry name" value="A_tha_TIGR01569"/>
    <property type="match status" value="1"/>
</dbReference>
<dbReference type="Proteomes" id="UP000091857">
    <property type="component" value="Chromosome 14"/>
</dbReference>
<dbReference type="OMA" id="LARCLYM"/>
<dbReference type="InterPro" id="IPR006459">
    <property type="entry name" value="CASP/CASPL"/>
</dbReference>
<dbReference type="PROSITE" id="PS51257">
    <property type="entry name" value="PROKAR_LIPOPROTEIN"/>
    <property type="match status" value="1"/>
</dbReference>
<feature type="domain" description="Casparian strip membrane protein" evidence="9">
    <location>
        <begin position="7"/>
        <end position="154"/>
    </location>
</feature>
<feature type="transmembrane region" description="Helical" evidence="8">
    <location>
        <begin position="12"/>
        <end position="29"/>
    </location>
</feature>
<comment type="subcellular location">
    <subcellularLocation>
        <location evidence="1 8">Cell membrane</location>
        <topology evidence="1 8">Multi-pass membrane protein</topology>
    </subcellularLocation>
</comment>
<evidence type="ECO:0000256" key="3">
    <source>
        <dbReference type="ARBA" id="ARBA00011489"/>
    </source>
</evidence>
<evidence type="ECO:0000256" key="6">
    <source>
        <dbReference type="ARBA" id="ARBA00022989"/>
    </source>
</evidence>